<evidence type="ECO:0000313" key="1">
    <source>
        <dbReference type="EMBL" id="MDM7888029.1"/>
    </source>
</evidence>
<gene>
    <name evidence="1" type="ORF">QUG98_06135</name>
</gene>
<dbReference type="RefSeq" id="WP_289469729.1">
    <property type="nucleotide sequence ID" value="NZ_JAUCMM010000003.1"/>
</dbReference>
<sequence>MPEIMEVRDVLAVIRPAVLAMLHPHEAVTLQLFLIEAGDSSWTPLQDDDVVIDTSAMARWEILGEDGGSSSLWIEGGAEQLVADVQSDLQDFIAESGFAWGELRPLPPR</sequence>
<reference evidence="1 2" key="1">
    <citation type="submission" date="2023-06" db="EMBL/GenBank/DDBJ databases">
        <authorList>
            <person name="Feng G."/>
            <person name="Li J."/>
            <person name="Zhu H."/>
        </authorList>
    </citation>
    <scope>NUCLEOTIDE SEQUENCE [LARGE SCALE GENOMIC DNA]</scope>
    <source>
        <strain evidence="1 2">RHCJP20</strain>
    </source>
</reference>
<proteinExistence type="predicted"/>
<dbReference type="Proteomes" id="UP001235720">
    <property type="component" value="Unassembled WGS sequence"/>
</dbReference>
<evidence type="ECO:0000313" key="2">
    <source>
        <dbReference type="Proteomes" id="UP001235720"/>
    </source>
</evidence>
<dbReference type="EMBL" id="JAUCMM010000003">
    <property type="protein sequence ID" value="MDM7888029.1"/>
    <property type="molecule type" value="Genomic_DNA"/>
</dbReference>
<protein>
    <submittedName>
        <fullName evidence="1">Uncharacterized protein</fullName>
    </submittedName>
</protein>
<comment type="caution">
    <text evidence="1">The sequence shown here is derived from an EMBL/GenBank/DDBJ whole genome shotgun (WGS) entry which is preliminary data.</text>
</comment>
<keyword evidence="2" id="KW-1185">Reference proteome</keyword>
<organism evidence="1 2">
    <name type="scientific">Curtobacterium subtropicum</name>
    <dbReference type="NCBI Taxonomy" id="3055138"/>
    <lineage>
        <taxon>Bacteria</taxon>
        <taxon>Bacillati</taxon>
        <taxon>Actinomycetota</taxon>
        <taxon>Actinomycetes</taxon>
        <taxon>Micrococcales</taxon>
        <taxon>Microbacteriaceae</taxon>
        <taxon>Curtobacterium</taxon>
    </lineage>
</organism>
<accession>A0ABT7TGM7</accession>
<name>A0ABT7TGM7_9MICO</name>